<organism evidence="2 5">
    <name type="scientific">Clostridium pasteurianum DSM 525 = ATCC 6013</name>
    <dbReference type="NCBI Taxonomy" id="1262449"/>
    <lineage>
        <taxon>Bacteria</taxon>
        <taxon>Bacillati</taxon>
        <taxon>Bacillota</taxon>
        <taxon>Clostridia</taxon>
        <taxon>Eubacteriales</taxon>
        <taxon>Clostridiaceae</taxon>
        <taxon>Clostridium</taxon>
    </lineage>
</organism>
<name>A0A0H3J9F9_CLOPA</name>
<evidence type="ECO:0000313" key="4">
    <source>
        <dbReference type="Proteomes" id="UP000028042"/>
    </source>
</evidence>
<reference evidence="3 4" key="3">
    <citation type="journal article" name="Genome Announc.">
        <title>Improved Draft Genome Sequence of Clostridium pasteurianum Strain ATCC 6013 (DSM 525) Using a Hybrid Next-Generation Sequencing Approach.</title>
        <authorList>
            <person name="Pyne M.E."/>
            <person name="Utturkar S."/>
            <person name="Brown S.D."/>
            <person name="Moo-Young M."/>
            <person name="Chung D.A."/>
            <person name="Chou C.P."/>
        </authorList>
    </citation>
    <scope>NUCLEOTIDE SEQUENCE [LARGE SCALE GENOMIC DNA]</scope>
    <source>
        <strain evidence="3 4">ATCC 6013</strain>
    </source>
</reference>
<dbReference type="InterPro" id="IPR006482">
    <property type="entry name" value="Cas7_Csh2/Csh2"/>
</dbReference>
<evidence type="ECO:0000313" key="5">
    <source>
        <dbReference type="Proteomes" id="UP000030905"/>
    </source>
</evidence>
<reference evidence="3" key="2">
    <citation type="submission" date="2015-10" db="EMBL/GenBank/DDBJ databases">
        <title>Improved Draft Genome Sequence of Clostridium pasteurianum Strain ATCC 6013 (DSM 525) Using a Hybrid Next-Generation Sequencing Approach.</title>
        <authorList>
            <person name="Pyne M.E."/>
            <person name="Utturkar S.M."/>
            <person name="Brown S.D."/>
            <person name="Moo-Young M."/>
            <person name="Chung D.A."/>
            <person name="Chou P.C."/>
        </authorList>
    </citation>
    <scope>NUCLEOTIDE SEQUENCE</scope>
    <source>
        <strain evidence="3">ATCC 6013</strain>
    </source>
</reference>
<dbReference type="GeneID" id="93074777"/>
<dbReference type="RefSeq" id="WP_003442546.1">
    <property type="nucleotide sequence ID" value="NZ_ANZB01000003.1"/>
</dbReference>
<dbReference type="Pfam" id="PF05107">
    <property type="entry name" value="Cas_Cas7"/>
    <property type="match status" value="1"/>
</dbReference>
<gene>
    <name evidence="2" type="ORF">CLPA_c26460</name>
    <name evidence="3" type="ORF">CP6013_00536</name>
</gene>
<keyword evidence="5" id="KW-1185">Reference proteome</keyword>
<evidence type="ECO:0000313" key="3">
    <source>
        <dbReference type="EMBL" id="KRU11289.1"/>
    </source>
</evidence>
<evidence type="ECO:0000256" key="1">
    <source>
        <dbReference type="SAM" id="MobiDB-lite"/>
    </source>
</evidence>
<dbReference type="AlphaFoldDB" id="A0A0H3J9F9"/>
<sequence>MNRVYGVIGIKAIMANWNADFSGYPKTTNDGSIFGSDKALKYSIKKYWEDRGERILYMKSYKVDKDKMRPRSLEERYNQLFNTTLKNEDSTTVIKNLFSATDVKAFGATFAEEGNNISLIGAVQIGQGFNIYKKAFPEEQQILSPFRSDKKPKKGDEAKEANQSTLGTKITTDEAHYLYPFYINPISYNNYVEMDATEGYTEEDYKKFKEAALIGATALNTNAKAGCENEFAIFIETEEDTYLPNLAQFITFDEEDGNEASSRTLKFEQLNSLLDGVRDKVKNIEIYYNNYSLNIKGDTLEGARKFNIFTRKEL</sequence>
<dbReference type="Proteomes" id="UP000028042">
    <property type="component" value="Unassembled WGS sequence"/>
</dbReference>
<dbReference type="KEGG" id="cpae:CPAST_c26460"/>
<reference evidence="2 5" key="1">
    <citation type="journal article" date="2015" name="Genome Announc.">
        <title>Complete Genome Sequence of the Nitrogen-Fixing and Solvent-Producing Clostridium pasteurianum DSM 525.</title>
        <authorList>
            <person name="Poehlein A."/>
            <person name="Grosse-Honebrink A."/>
            <person name="Zhang Y."/>
            <person name="Minton N.P."/>
            <person name="Daniel R."/>
        </authorList>
    </citation>
    <scope>NUCLEOTIDE SEQUENCE [LARGE SCALE GENOMIC DNA]</scope>
    <source>
        <strain evidence="2">DSM 525</strain>
        <strain evidence="5">DSM 525 / ATCC 6013</strain>
    </source>
</reference>
<dbReference type="Proteomes" id="UP000030905">
    <property type="component" value="Chromosome"/>
</dbReference>
<dbReference type="eggNOG" id="COG3649">
    <property type="taxonomic scope" value="Bacteria"/>
</dbReference>
<dbReference type="EMBL" id="JPGY02000001">
    <property type="protein sequence ID" value="KRU11289.1"/>
    <property type="molecule type" value="Genomic_DNA"/>
</dbReference>
<evidence type="ECO:0000313" key="2">
    <source>
        <dbReference type="EMBL" id="AJA52701.1"/>
    </source>
</evidence>
<feature type="region of interest" description="Disordered" evidence="1">
    <location>
        <begin position="145"/>
        <end position="165"/>
    </location>
</feature>
<accession>A0A0H3J9F9</accession>
<dbReference type="PATRIC" id="fig|1262449.3.peg.1090"/>
<dbReference type="GO" id="GO:0043571">
    <property type="term" value="P:maintenance of CRISPR repeat elements"/>
    <property type="evidence" value="ECO:0007669"/>
    <property type="project" value="InterPro"/>
</dbReference>
<dbReference type="EMBL" id="CP009268">
    <property type="protein sequence ID" value="AJA52701.1"/>
    <property type="molecule type" value="Genomic_DNA"/>
</dbReference>
<dbReference type="KEGG" id="cpat:CLPA_c26460"/>
<protein>
    <submittedName>
        <fullName evidence="3">CRISPR-associated protein</fullName>
    </submittedName>
</protein>
<proteinExistence type="predicted"/>